<accession>A0AA38S1A9</accession>
<feature type="region of interest" description="Disordered" evidence="1">
    <location>
        <begin position="1"/>
        <end position="72"/>
    </location>
</feature>
<evidence type="ECO:0000259" key="3">
    <source>
        <dbReference type="Pfam" id="PF24587"/>
    </source>
</evidence>
<dbReference type="Proteomes" id="UP001174691">
    <property type="component" value="Unassembled WGS sequence"/>
</dbReference>
<keyword evidence="7" id="KW-1185">Reference proteome</keyword>
<reference evidence="6" key="1">
    <citation type="submission" date="2022-07" db="EMBL/GenBank/DDBJ databases">
        <title>Fungi with potential for degradation of polypropylene.</title>
        <authorList>
            <person name="Gostincar C."/>
        </authorList>
    </citation>
    <scope>NUCLEOTIDE SEQUENCE</scope>
    <source>
        <strain evidence="6">EXF-13287</strain>
    </source>
</reference>
<comment type="caution">
    <text evidence="6">The sequence shown here is derived from an EMBL/GenBank/DDBJ whole genome shotgun (WGS) entry which is preliminary data.</text>
</comment>
<evidence type="ECO:0000256" key="1">
    <source>
        <dbReference type="SAM" id="MobiDB-lite"/>
    </source>
</evidence>
<dbReference type="Pfam" id="PF24586">
    <property type="entry name" value="DUF7611"/>
    <property type="match status" value="1"/>
</dbReference>
<protein>
    <submittedName>
        <fullName evidence="6">Trans-sulfuration enzyme protein</fullName>
    </submittedName>
</protein>
<dbReference type="AlphaFoldDB" id="A0AA38S1A9"/>
<feature type="domain" description="DUF7611" evidence="2">
    <location>
        <begin position="539"/>
        <end position="695"/>
    </location>
</feature>
<name>A0AA38S1A9_9PEZI</name>
<feature type="compositionally biased region" description="Polar residues" evidence="1">
    <location>
        <begin position="353"/>
        <end position="380"/>
    </location>
</feature>
<dbReference type="InterPro" id="IPR056030">
    <property type="entry name" value="DUF7611"/>
</dbReference>
<organism evidence="6 7">
    <name type="scientific">Coniochaeta hoffmannii</name>
    <dbReference type="NCBI Taxonomy" id="91930"/>
    <lineage>
        <taxon>Eukaryota</taxon>
        <taxon>Fungi</taxon>
        <taxon>Dikarya</taxon>
        <taxon>Ascomycota</taxon>
        <taxon>Pezizomycotina</taxon>
        <taxon>Sordariomycetes</taxon>
        <taxon>Sordariomycetidae</taxon>
        <taxon>Coniochaetales</taxon>
        <taxon>Coniochaetaceae</taxon>
        <taxon>Coniochaeta</taxon>
    </lineage>
</organism>
<feature type="domain" description="DUF7612" evidence="3">
    <location>
        <begin position="697"/>
        <end position="829"/>
    </location>
</feature>
<evidence type="ECO:0000313" key="7">
    <source>
        <dbReference type="Proteomes" id="UP001174691"/>
    </source>
</evidence>
<dbReference type="Pfam" id="PF24589">
    <property type="entry name" value="DUF7614"/>
    <property type="match status" value="1"/>
</dbReference>
<proteinExistence type="predicted"/>
<feature type="region of interest" description="Disordered" evidence="1">
    <location>
        <begin position="245"/>
        <end position="300"/>
    </location>
</feature>
<feature type="region of interest" description="Disordered" evidence="1">
    <location>
        <begin position="159"/>
        <end position="222"/>
    </location>
</feature>
<dbReference type="EMBL" id="JANBVN010000011">
    <property type="protein sequence ID" value="KAJ9164618.1"/>
    <property type="molecule type" value="Genomic_DNA"/>
</dbReference>
<dbReference type="InterPro" id="IPR056033">
    <property type="entry name" value="DUF7614"/>
</dbReference>
<evidence type="ECO:0000259" key="2">
    <source>
        <dbReference type="Pfam" id="PF24586"/>
    </source>
</evidence>
<sequence>MENEPPAGFGAHSDARSSKKGRFMGKLFGRDRKSATTEEEPPSSPADLDSFFRGSTDRLEVTHPAPPPARLPMLAKLDISKATRYPDALSVNNSQQSLPLRAQSRSPRIRRNKGLVVRFVDTFPEVIGDGGDECEVPTLEVSKRKPVRPPAVTAVTAPARPSDTVAKLPKGVPTTQAADDFAPTPLRRTQTGYSTISDASERTIPAGQSIPSRFLDAQAPSRDERRRSFIEIHQAEMREAEGLAFASAHRESAVTSPQPQQEMRQTPPPKASQQLPGSSHGREAQTGLTASPGREQHDVPQSSALPLEVFKPYQPSVASQPSSAVEPSQSHRILHGPLVEQSPSSIYSSSSSFANRQPSTRQGSKLSDTTDQVPPSQKSSLHMGDGAPTPGDEAMDVFVTRTRHLFALFRLHSEMVKPLVAYLPAELARAALWWFLRGRMALEMSIRERPSTPQDQQRNEFAREQAYADLAKGYWLSQDVIPDIAESKELSTGPEVDEARQALRSYLQKLSVSMQRNGFLPPEEAFLPQTIDKSIWVEYPSLTQDVVALLWGSPSSALVQAHNGGSGMTILETLPLGDSVSFFCFNRVPADVFLMEQGAYESSRLYFPCLLSVVRPRKQGDLMFVIASQNGAVQFRIQGDRNAGPVWEDVRWRSEACCIDVRLPRGFILVVQCAQPDFQMLWNMYDFSAKVLTSLYPRKDEQCVFRSTLKSFQYFDNDPQSRQFPKEAVPECDIALFEHVMREGAATGLRSFHRGFRIAVVTGMKTKTLSGVNQVYLPQQPVQYGFLRGELNDPALSLKFENGRQKGSMVMTFGDEKERLRLHSLLIGTALRKDEQVYCEIPISGVWFAKYFGDVQNFQSFSALPWERVRVINDDGGGDRPHCVLAEKLRIVFECKEGTITDRVNVAPGELKLRLDVANPNCLMVFRHAQPDLTLSITEAKVPRELTQNLAKDLESLQQVPTLRTYMFPTVPELHQFQEALTGFRVVFDGIASTFAITRRRMVVPIHKKWEAGATRIQVVQQDKVMQLLAFFDDFSHGKCLSFVLKGTDVFESFGKGSKSGVKFDDAKFPLPRVVAGENTIQDTADTAFVCLDMPELPGEHDDISITFESEADRDRLVQCLPAPVKTSRLGLKK</sequence>
<gene>
    <name evidence="6" type="ORF">NKR19_g1218</name>
</gene>
<dbReference type="InterPro" id="IPR056031">
    <property type="entry name" value="DUF7612"/>
</dbReference>
<evidence type="ECO:0000259" key="4">
    <source>
        <dbReference type="Pfam" id="PF24588"/>
    </source>
</evidence>
<feature type="domain" description="DUF7614" evidence="5">
    <location>
        <begin position="988"/>
        <end position="1122"/>
    </location>
</feature>
<evidence type="ECO:0000313" key="6">
    <source>
        <dbReference type="EMBL" id="KAJ9164618.1"/>
    </source>
</evidence>
<feature type="compositionally biased region" description="Polar residues" evidence="1">
    <location>
        <begin position="253"/>
        <end position="264"/>
    </location>
</feature>
<feature type="region of interest" description="Disordered" evidence="1">
    <location>
        <begin position="340"/>
        <end position="393"/>
    </location>
</feature>
<feature type="compositionally biased region" description="Low complexity" evidence="1">
    <location>
        <begin position="342"/>
        <end position="352"/>
    </location>
</feature>
<evidence type="ECO:0000259" key="5">
    <source>
        <dbReference type="Pfam" id="PF24589"/>
    </source>
</evidence>
<dbReference type="Pfam" id="PF24588">
    <property type="entry name" value="DUF7613"/>
    <property type="match status" value="1"/>
</dbReference>
<feature type="compositionally biased region" description="Polar residues" evidence="1">
    <location>
        <begin position="187"/>
        <end position="198"/>
    </location>
</feature>
<feature type="domain" description="DUF7613" evidence="4">
    <location>
        <begin position="833"/>
        <end position="982"/>
    </location>
</feature>
<dbReference type="Pfam" id="PF24587">
    <property type="entry name" value="DUF7612"/>
    <property type="match status" value="1"/>
</dbReference>
<dbReference type="InterPro" id="IPR056032">
    <property type="entry name" value="DUF7613"/>
</dbReference>